<evidence type="ECO:0000313" key="2">
    <source>
        <dbReference type="EMBL" id="KSW10770.1"/>
    </source>
</evidence>
<dbReference type="Proteomes" id="UP000053352">
    <property type="component" value="Unassembled WGS sequence"/>
</dbReference>
<dbReference type="EMBL" id="LNTB01000002">
    <property type="protein sequence ID" value="KSW10770.1"/>
    <property type="molecule type" value="Genomic_DNA"/>
</dbReference>
<proteinExistence type="predicted"/>
<gene>
    <name evidence="2" type="ORF">CF15_08305</name>
</gene>
<sequence>MKTIIVLGMGRSGTSMVAGILHILGVNMGERLLGAHWSNPLGHFEDLDFVELNEEILRAAGGSWDNPPAREAILAVAPRFYDRIRPLAEEERRRHEVWGWKDPRTSLTVELYLPHLENPYFIVCHRDWEAIARSLKRRDGMSIERGSGWPGCAMRGLRSSSGSTRASEDWTFATRTS</sequence>
<reference evidence="2 3" key="1">
    <citation type="submission" date="2015-11" db="EMBL/GenBank/DDBJ databases">
        <title>Genome sequence of Pyrodictium occultum PL-19, a marine hyperthermophilic archaeon isolated from Volcano, Italy.</title>
        <authorList>
            <person name="Utturkar S."/>
            <person name="Huber H."/>
            <person name="Leptihn S."/>
            <person name="Brown S."/>
            <person name="Stetter K.O."/>
            <person name="Podar M."/>
        </authorList>
    </citation>
    <scope>NUCLEOTIDE SEQUENCE [LARGE SCALE GENOMIC DNA]</scope>
    <source>
        <strain evidence="2 3">PL-19</strain>
    </source>
</reference>
<dbReference type="AlphaFoldDB" id="A0A0V8RS39"/>
<evidence type="ECO:0000256" key="1">
    <source>
        <dbReference type="SAM" id="MobiDB-lite"/>
    </source>
</evidence>
<organism evidence="2 3">
    <name type="scientific">Pyrodictium occultum</name>
    <dbReference type="NCBI Taxonomy" id="2309"/>
    <lineage>
        <taxon>Archaea</taxon>
        <taxon>Thermoproteota</taxon>
        <taxon>Thermoprotei</taxon>
        <taxon>Desulfurococcales</taxon>
        <taxon>Pyrodictiaceae</taxon>
        <taxon>Pyrodictium</taxon>
    </lineage>
</organism>
<evidence type="ECO:0008006" key="4">
    <source>
        <dbReference type="Google" id="ProtNLM"/>
    </source>
</evidence>
<comment type="caution">
    <text evidence="2">The sequence shown here is derived from an EMBL/GenBank/DDBJ whole genome shotgun (WGS) entry which is preliminary data.</text>
</comment>
<evidence type="ECO:0000313" key="3">
    <source>
        <dbReference type="Proteomes" id="UP000053352"/>
    </source>
</evidence>
<name>A0A0V8RS39_PYROC</name>
<keyword evidence="3" id="KW-1185">Reference proteome</keyword>
<accession>A0A0V8RS39</accession>
<feature type="region of interest" description="Disordered" evidence="1">
    <location>
        <begin position="156"/>
        <end position="177"/>
    </location>
</feature>
<dbReference type="InterPro" id="IPR027417">
    <property type="entry name" value="P-loop_NTPase"/>
</dbReference>
<protein>
    <recommendedName>
        <fullName evidence="4">Sulfotransferase family protein</fullName>
    </recommendedName>
</protein>
<dbReference type="SUPFAM" id="SSF52540">
    <property type="entry name" value="P-loop containing nucleoside triphosphate hydrolases"/>
    <property type="match status" value="1"/>
</dbReference>
<dbReference type="Gene3D" id="3.40.50.300">
    <property type="entry name" value="P-loop containing nucleotide triphosphate hydrolases"/>
    <property type="match status" value="1"/>
</dbReference>